<evidence type="ECO:0000256" key="1">
    <source>
        <dbReference type="SAM" id="MobiDB-lite"/>
    </source>
</evidence>
<organism evidence="3 4">
    <name type="scientific">Limnochorda pilosa</name>
    <dbReference type="NCBI Taxonomy" id="1555112"/>
    <lineage>
        <taxon>Bacteria</taxon>
        <taxon>Bacillati</taxon>
        <taxon>Bacillota</taxon>
        <taxon>Limnochordia</taxon>
        <taxon>Limnochordales</taxon>
        <taxon>Limnochordaceae</taxon>
        <taxon>Limnochorda</taxon>
    </lineage>
</organism>
<protein>
    <recommendedName>
        <fullName evidence="5">SHOCT domain-containing protein</fullName>
    </recommendedName>
</protein>
<feature type="compositionally biased region" description="Gly residues" evidence="1">
    <location>
        <begin position="135"/>
        <end position="147"/>
    </location>
</feature>
<dbReference type="STRING" id="1555112.LIP_3439"/>
<reference evidence="4" key="1">
    <citation type="submission" date="2015-07" db="EMBL/GenBank/DDBJ databases">
        <title>Complete genome sequence and phylogenetic analysis of Limnochorda pilosa.</title>
        <authorList>
            <person name="Watanabe M."/>
            <person name="Kojima H."/>
            <person name="Fukui M."/>
        </authorList>
    </citation>
    <scope>NUCLEOTIDE SEQUENCE [LARGE SCALE GENOMIC DNA]</scope>
    <source>
        <strain evidence="4">HC45</strain>
    </source>
</reference>
<feature type="region of interest" description="Disordered" evidence="1">
    <location>
        <begin position="128"/>
        <end position="147"/>
    </location>
</feature>
<dbReference type="EMBL" id="AP014924">
    <property type="protein sequence ID" value="BAS29251.1"/>
    <property type="molecule type" value="Genomic_DNA"/>
</dbReference>
<dbReference type="Proteomes" id="UP000065807">
    <property type="component" value="Chromosome"/>
</dbReference>
<evidence type="ECO:0000256" key="2">
    <source>
        <dbReference type="SAM" id="Phobius"/>
    </source>
</evidence>
<dbReference type="RefSeq" id="WP_068140767.1">
    <property type="nucleotide sequence ID" value="NZ_AP014924.1"/>
</dbReference>
<keyword evidence="2" id="KW-0472">Membrane</keyword>
<sequence length="147" mass="15206">MPFLLQTLPLLNQGFHGGSANVRLWMRVTGQPGHAGMLGGVLMILVGLAAGIGLLYVGRRAARRGQGIQLAGESDVSRTLGPDSAGELFEALVGLEASHLRGEVPDDAYRARREALMGVLVQLETERAGVPARSGTGGDAGPGNPQG</sequence>
<evidence type="ECO:0008006" key="5">
    <source>
        <dbReference type="Google" id="ProtNLM"/>
    </source>
</evidence>
<evidence type="ECO:0000313" key="3">
    <source>
        <dbReference type="EMBL" id="BAS29251.1"/>
    </source>
</evidence>
<dbReference type="KEGG" id="lpil:LIP_3439"/>
<feature type="transmembrane region" description="Helical" evidence="2">
    <location>
        <begin position="36"/>
        <end position="57"/>
    </location>
</feature>
<keyword evidence="4" id="KW-1185">Reference proteome</keyword>
<proteinExistence type="predicted"/>
<keyword evidence="2" id="KW-0812">Transmembrane</keyword>
<evidence type="ECO:0000313" key="4">
    <source>
        <dbReference type="Proteomes" id="UP000065807"/>
    </source>
</evidence>
<dbReference type="AlphaFoldDB" id="A0A0K2SQ78"/>
<gene>
    <name evidence="3" type="ORF">LIP_3439</name>
</gene>
<name>A0A0K2SQ78_LIMPI</name>
<accession>A0A0K2SQ78</accession>
<keyword evidence="2" id="KW-1133">Transmembrane helix</keyword>
<reference evidence="4" key="2">
    <citation type="journal article" date="2016" name="Int. J. Syst. Evol. Microbiol.">
        <title>Complete genome sequence and cell structure of Limnochorda pilosa, a Gram-negative spore-former within the phylum Firmicutes.</title>
        <authorList>
            <person name="Watanabe M."/>
            <person name="Kojima H."/>
            <person name="Fukui M."/>
        </authorList>
    </citation>
    <scope>NUCLEOTIDE SEQUENCE [LARGE SCALE GENOMIC DNA]</scope>
    <source>
        <strain evidence="4">HC45</strain>
    </source>
</reference>